<dbReference type="InterPro" id="IPR006194">
    <property type="entry name" value="Gly-tRNA-synth_heterodimer"/>
</dbReference>
<dbReference type="PANTHER" id="PTHR30075:SF2">
    <property type="entry name" value="GLYCINE--TRNA LIGASE, CHLOROPLASTIC_MITOCHONDRIAL 2"/>
    <property type="match status" value="1"/>
</dbReference>
<evidence type="ECO:0000256" key="5">
    <source>
        <dbReference type="ARBA" id="ARBA00022741"/>
    </source>
</evidence>
<evidence type="ECO:0000259" key="11">
    <source>
        <dbReference type="Pfam" id="PF05746"/>
    </source>
</evidence>
<keyword evidence="3 10" id="KW-0963">Cytoplasm</keyword>
<keyword evidence="5 10" id="KW-0547">Nucleotide-binding</keyword>
<dbReference type="GO" id="GO:0006420">
    <property type="term" value="P:arginyl-tRNA aminoacylation"/>
    <property type="evidence" value="ECO:0007669"/>
    <property type="project" value="InterPro"/>
</dbReference>
<evidence type="ECO:0000256" key="8">
    <source>
        <dbReference type="ARBA" id="ARBA00023146"/>
    </source>
</evidence>
<keyword evidence="6 10" id="KW-0067">ATP-binding</keyword>
<evidence type="ECO:0000256" key="3">
    <source>
        <dbReference type="ARBA" id="ARBA00022490"/>
    </source>
</evidence>
<dbReference type="AlphaFoldDB" id="A0A846TTK7"/>
<gene>
    <name evidence="10" type="primary">glyS</name>
    <name evidence="12" type="ORF">GWK17_06555</name>
</gene>
<dbReference type="GO" id="GO:0005829">
    <property type="term" value="C:cytosol"/>
    <property type="evidence" value="ECO:0007669"/>
    <property type="project" value="TreeGrafter"/>
</dbReference>
<evidence type="ECO:0000256" key="10">
    <source>
        <dbReference type="HAMAP-Rule" id="MF_00255"/>
    </source>
</evidence>
<dbReference type="HAMAP" id="MF_00255">
    <property type="entry name" value="Gly_tRNA_synth_beta"/>
    <property type="match status" value="1"/>
</dbReference>
<proteinExistence type="inferred from homology"/>
<dbReference type="NCBIfam" id="TIGR00211">
    <property type="entry name" value="glyS"/>
    <property type="match status" value="1"/>
</dbReference>
<keyword evidence="7 10" id="KW-0648">Protein biosynthesis</keyword>
<dbReference type="Pfam" id="PF02092">
    <property type="entry name" value="tRNA_synt_2f"/>
    <property type="match status" value="1"/>
</dbReference>
<evidence type="ECO:0000256" key="9">
    <source>
        <dbReference type="ARBA" id="ARBA00047937"/>
    </source>
</evidence>
<dbReference type="InterPro" id="IPR015944">
    <property type="entry name" value="Gly-tRNA-synth_bsu"/>
</dbReference>
<comment type="subunit">
    <text evidence="10">Tetramer of two alpha and two beta subunits.</text>
</comment>
<dbReference type="EMBL" id="JAAVUM010000003">
    <property type="protein sequence ID" value="NKE05136.1"/>
    <property type="molecule type" value="Genomic_DNA"/>
</dbReference>
<dbReference type="GO" id="GO:0004814">
    <property type="term" value="F:arginine-tRNA ligase activity"/>
    <property type="evidence" value="ECO:0007669"/>
    <property type="project" value="InterPro"/>
</dbReference>
<dbReference type="Proteomes" id="UP000587942">
    <property type="component" value="Unassembled WGS sequence"/>
</dbReference>
<evidence type="ECO:0000256" key="4">
    <source>
        <dbReference type="ARBA" id="ARBA00022598"/>
    </source>
</evidence>
<keyword evidence="4 10" id="KW-0436">Ligase</keyword>
<dbReference type="RefSeq" id="WP_167831594.1">
    <property type="nucleotide sequence ID" value="NZ_JAAVUM010000003.1"/>
</dbReference>
<comment type="catalytic activity">
    <reaction evidence="9 10">
        <text>tRNA(Gly) + glycine + ATP = glycyl-tRNA(Gly) + AMP + diphosphate</text>
        <dbReference type="Rhea" id="RHEA:16013"/>
        <dbReference type="Rhea" id="RHEA-COMP:9664"/>
        <dbReference type="Rhea" id="RHEA-COMP:9683"/>
        <dbReference type="ChEBI" id="CHEBI:30616"/>
        <dbReference type="ChEBI" id="CHEBI:33019"/>
        <dbReference type="ChEBI" id="CHEBI:57305"/>
        <dbReference type="ChEBI" id="CHEBI:78442"/>
        <dbReference type="ChEBI" id="CHEBI:78522"/>
        <dbReference type="ChEBI" id="CHEBI:456215"/>
        <dbReference type="EC" id="6.1.1.14"/>
    </reaction>
</comment>
<dbReference type="Pfam" id="PF05746">
    <property type="entry name" value="DALR_1"/>
    <property type="match status" value="1"/>
</dbReference>
<organism evidence="12 13">
    <name type="scientific">Mesobacillus selenatarsenatis</name>
    <dbReference type="NCBI Taxonomy" id="388741"/>
    <lineage>
        <taxon>Bacteria</taxon>
        <taxon>Bacillati</taxon>
        <taxon>Bacillota</taxon>
        <taxon>Bacilli</taxon>
        <taxon>Bacillales</taxon>
        <taxon>Bacillaceae</taxon>
        <taxon>Mesobacillus</taxon>
    </lineage>
</organism>
<comment type="caution">
    <text evidence="12">The sequence shown here is derived from an EMBL/GenBank/DDBJ whole genome shotgun (WGS) entry which is preliminary data.</text>
</comment>
<comment type="subcellular location">
    <subcellularLocation>
        <location evidence="1 10">Cytoplasm</location>
    </subcellularLocation>
</comment>
<dbReference type="GO" id="GO:0005524">
    <property type="term" value="F:ATP binding"/>
    <property type="evidence" value="ECO:0007669"/>
    <property type="project" value="UniProtKB-UniRule"/>
</dbReference>
<sequence>MTKRDLLLEIGLEEMPARFITDSINQLASKVEKWLNTNNIGFEEIKLYSTPRRLALLVLNVDERQEDSEEEAKGPAKKIAMAEGGEWSKAAIGFTRGQGLSVEDIYFKEINGVEYAHVKKFIKGKETFELLVELKAIISGLTFPKNMRWADRELRYVRPIKWLVAMFGNEIIPFEIAGAETGSTTRGHRFLGEGEIVLSNPQEYEEALLGQYVVADAQKRKEAIISQLEKIEEENGWAVPVDEDLLEEVNNLVEYPTALYGRFEDEFLEIPSEVLITSMKEHQRYFPVKSKSGDLLPHFITVRNGDHLHIEKVARGNEKVLRARLADAAFFYKEDQRMQIDAALDKLKNVVYHEEIGTIAEKSERVRKLVGLIADRMEFSPEILKNADRAAQISKFDLVSQMVYEFPELQGIMGEKYALQKGENPEVAAAINEHYMPRNAEDSIPGSPSGALVAISDKMDTIVAFFSLGIIPSGSQDPYALRRQATGIVQTLIEKKWDITLENLVGLSLNLVTEAGIIKRNDEEVYHDLIQFFKLRVKHLLQERGIRYDLIDAVLGGEIGMVSELIEKADTLQDASRNEGFKESIEALSRVLNIASKKDVLGDIDPERFESEYEQKLYEKYLDLGKKAEEGMDAASYYQLLVDIKPTINDYFEHTMVMADQAELRENRLNQMAALAVLIMKLAKVNDIVVK</sequence>
<dbReference type="PRINTS" id="PR01045">
    <property type="entry name" value="TRNASYNTHGB"/>
</dbReference>
<keyword evidence="8 10" id="KW-0030">Aminoacyl-tRNA synthetase</keyword>
<reference evidence="12 13" key="1">
    <citation type="submission" date="2020-03" db="EMBL/GenBank/DDBJ databases">
        <authorList>
            <person name="Sun Q."/>
        </authorList>
    </citation>
    <scope>NUCLEOTIDE SEQUENCE [LARGE SCALE GENOMIC DNA]</scope>
    <source>
        <strain evidence="12 13">KACC 21451</strain>
    </source>
</reference>
<evidence type="ECO:0000313" key="12">
    <source>
        <dbReference type="EMBL" id="NKE05136.1"/>
    </source>
</evidence>
<evidence type="ECO:0000256" key="1">
    <source>
        <dbReference type="ARBA" id="ARBA00004496"/>
    </source>
</evidence>
<dbReference type="GO" id="GO:0004820">
    <property type="term" value="F:glycine-tRNA ligase activity"/>
    <property type="evidence" value="ECO:0007669"/>
    <property type="project" value="UniProtKB-UniRule"/>
</dbReference>
<evidence type="ECO:0000256" key="7">
    <source>
        <dbReference type="ARBA" id="ARBA00022917"/>
    </source>
</evidence>
<dbReference type="PANTHER" id="PTHR30075">
    <property type="entry name" value="GLYCYL-TRNA SYNTHETASE"/>
    <property type="match status" value="1"/>
</dbReference>
<dbReference type="InterPro" id="IPR008909">
    <property type="entry name" value="DALR_anticod-bd"/>
</dbReference>
<name>A0A846TTK7_9BACI</name>
<dbReference type="PROSITE" id="PS50861">
    <property type="entry name" value="AA_TRNA_LIGASE_II_GLYAB"/>
    <property type="match status" value="1"/>
</dbReference>
<evidence type="ECO:0000256" key="6">
    <source>
        <dbReference type="ARBA" id="ARBA00022840"/>
    </source>
</evidence>
<evidence type="ECO:0000256" key="2">
    <source>
        <dbReference type="ARBA" id="ARBA00008226"/>
    </source>
</evidence>
<dbReference type="EC" id="6.1.1.14" evidence="10"/>
<protein>
    <recommendedName>
        <fullName evidence="10">Glycine--tRNA ligase beta subunit</fullName>
        <ecNumber evidence="10">6.1.1.14</ecNumber>
    </recommendedName>
    <alternativeName>
        <fullName evidence="10">Glycyl-tRNA synthetase beta subunit</fullName>
        <shortName evidence="10">GlyRS</shortName>
    </alternativeName>
</protein>
<evidence type="ECO:0000313" key="13">
    <source>
        <dbReference type="Proteomes" id="UP000587942"/>
    </source>
</evidence>
<accession>A0A846TTK7</accession>
<comment type="similarity">
    <text evidence="2 10">Belongs to the class-II aminoacyl-tRNA synthetase family.</text>
</comment>
<dbReference type="SUPFAM" id="SSF109604">
    <property type="entry name" value="HD-domain/PDEase-like"/>
    <property type="match status" value="1"/>
</dbReference>
<dbReference type="GO" id="GO:0006426">
    <property type="term" value="P:glycyl-tRNA aminoacylation"/>
    <property type="evidence" value="ECO:0007669"/>
    <property type="project" value="UniProtKB-UniRule"/>
</dbReference>
<feature type="domain" description="DALR anticodon binding" evidence="11">
    <location>
        <begin position="586"/>
        <end position="679"/>
    </location>
</feature>